<dbReference type="EMBL" id="BAAACW010000130">
    <property type="protein sequence ID" value="GAA0368375.1"/>
    <property type="molecule type" value="Genomic_DNA"/>
</dbReference>
<feature type="binding site" evidence="7">
    <location>
        <position position="236"/>
    </location>
    <ligand>
        <name>substrate</name>
    </ligand>
</feature>
<dbReference type="PANTHER" id="PTHR23429">
    <property type="entry name" value="GLUCOSE-6-PHOSPHATE 1-DEHYDROGENASE G6PD"/>
    <property type="match status" value="1"/>
</dbReference>
<keyword evidence="4 7" id="KW-0521">NADP</keyword>
<dbReference type="InterPro" id="IPR022675">
    <property type="entry name" value="G6P_DH_C"/>
</dbReference>
<evidence type="ECO:0000256" key="5">
    <source>
        <dbReference type="ARBA" id="ARBA00023002"/>
    </source>
</evidence>
<protein>
    <recommendedName>
        <fullName evidence="7">Glucose-6-phosphate 1-dehydrogenase</fullName>
        <shortName evidence="7">G6PD</shortName>
        <ecNumber evidence="7">1.1.1.49</ecNumber>
    </recommendedName>
</protein>
<keyword evidence="5 7" id="KW-0560">Oxidoreductase</keyword>
<dbReference type="PANTHER" id="PTHR23429:SF0">
    <property type="entry name" value="GLUCOSE-6-PHOSPHATE 1-DEHYDROGENASE"/>
    <property type="match status" value="1"/>
</dbReference>
<dbReference type="RefSeq" id="WP_343756302.1">
    <property type="nucleotide sequence ID" value="NZ_BAAACW010000130.1"/>
</dbReference>
<feature type="binding site" evidence="7">
    <location>
        <position position="345"/>
    </location>
    <ligand>
        <name>substrate</name>
    </ligand>
</feature>
<comment type="caution">
    <text evidence="7">Lacks conserved residue(s) required for the propagation of feature annotation.</text>
</comment>
<proteinExistence type="inferred from homology"/>
<organism evidence="10 11">
    <name type="scientific">Alkalibacterium iburiense</name>
    <dbReference type="NCBI Taxonomy" id="290589"/>
    <lineage>
        <taxon>Bacteria</taxon>
        <taxon>Bacillati</taxon>
        <taxon>Bacillota</taxon>
        <taxon>Bacilli</taxon>
        <taxon>Lactobacillales</taxon>
        <taxon>Carnobacteriaceae</taxon>
        <taxon>Alkalibacterium</taxon>
    </lineage>
</organism>
<dbReference type="PROSITE" id="PS00069">
    <property type="entry name" value="G6P_DEHYDROGENASE"/>
    <property type="match status" value="1"/>
</dbReference>
<dbReference type="PIRSF" id="PIRSF000110">
    <property type="entry name" value="G6PD"/>
    <property type="match status" value="1"/>
</dbReference>
<feature type="active site" description="Proton acceptor" evidence="7">
    <location>
        <position position="241"/>
    </location>
</feature>
<evidence type="ECO:0000256" key="3">
    <source>
        <dbReference type="ARBA" id="ARBA00022526"/>
    </source>
</evidence>
<evidence type="ECO:0000313" key="10">
    <source>
        <dbReference type="EMBL" id="GAA0368375.1"/>
    </source>
</evidence>
<comment type="catalytic activity">
    <reaction evidence="7">
        <text>D-glucose 6-phosphate + NADP(+) = 6-phospho-D-glucono-1,5-lactone + NADPH + H(+)</text>
        <dbReference type="Rhea" id="RHEA:15841"/>
        <dbReference type="ChEBI" id="CHEBI:15378"/>
        <dbReference type="ChEBI" id="CHEBI:57783"/>
        <dbReference type="ChEBI" id="CHEBI:57955"/>
        <dbReference type="ChEBI" id="CHEBI:58349"/>
        <dbReference type="ChEBI" id="CHEBI:61548"/>
        <dbReference type="EC" id="1.1.1.49"/>
    </reaction>
</comment>
<dbReference type="HAMAP" id="MF_00966">
    <property type="entry name" value="G6PD"/>
    <property type="match status" value="1"/>
</dbReference>
<evidence type="ECO:0000256" key="2">
    <source>
        <dbReference type="ARBA" id="ARBA00009975"/>
    </source>
</evidence>
<keyword evidence="3 7" id="KW-0313">Glucose metabolism</keyword>
<dbReference type="Pfam" id="PF02781">
    <property type="entry name" value="G6PD_C"/>
    <property type="match status" value="1"/>
</dbReference>
<feature type="binding site" evidence="7">
    <location>
        <position position="47"/>
    </location>
    <ligand>
        <name>NADP(+)</name>
        <dbReference type="ChEBI" id="CHEBI:58349"/>
    </ligand>
</feature>
<evidence type="ECO:0000256" key="4">
    <source>
        <dbReference type="ARBA" id="ARBA00022857"/>
    </source>
</evidence>
<feature type="binding site" evidence="7">
    <location>
        <position position="179"/>
    </location>
    <ligand>
        <name>substrate</name>
    </ligand>
</feature>
<gene>
    <name evidence="10" type="primary">zwf_2</name>
    <name evidence="7" type="synonym">zwf</name>
    <name evidence="10" type="ORF">GCM10008932_20230</name>
</gene>
<keyword evidence="11" id="KW-1185">Reference proteome</keyword>
<dbReference type="InterPro" id="IPR022674">
    <property type="entry name" value="G6P_DH_NAD-bd"/>
</dbReference>
<dbReference type="InterPro" id="IPR019796">
    <property type="entry name" value="G6P_DH_AS"/>
</dbReference>
<feature type="binding site" evidence="7">
    <location>
        <position position="340"/>
    </location>
    <ligand>
        <name>substrate</name>
    </ligand>
</feature>
<feature type="binding site" evidence="7">
    <location>
        <position position="217"/>
    </location>
    <ligand>
        <name>substrate</name>
    </ligand>
</feature>
<dbReference type="NCBIfam" id="TIGR00871">
    <property type="entry name" value="zwf"/>
    <property type="match status" value="1"/>
</dbReference>
<evidence type="ECO:0000256" key="6">
    <source>
        <dbReference type="ARBA" id="ARBA00023277"/>
    </source>
</evidence>
<name>A0ABN0XN00_9LACT</name>
<accession>A0ABN0XN00</accession>
<keyword evidence="6 7" id="KW-0119">Carbohydrate metabolism</keyword>
<dbReference type="Gene3D" id="3.40.50.720">
    <property type="entry name" value="NAD(P)-binding Rossmann-like Domain"/>
    <property type="match status" value="1"/>
</dbReference>
<evidence type="ECO:0000256" key="7">
    <source>
        <dbReference type="HAMAP-Rule" id="MF_00966"/>
    </source>
</evidence>
<comment type="similarity">
    <text evidence="2 7">Belongs to the glucose-6-phosphate dehydrogenase family.</text>
</comment>
<dbReference type="Gene3D" id="3.30.360.10">
    <property type="entry name" value="Dihydrodipicolinate Reductase, domain 2"/>
    <property type="match status" value="1"/>
</dbReference>
<dbReference type="PRINTS" id="PR00079">
    <property type="entry name" value="G6PDHDRGNASE"/>
</dbReference>
<evidence type="ECO:0000259" key="8">
    <source>
        <dbReference type="Pfam" id="PF00479"/>
    </source>
</evidence>
<dbReference type="InterPro" id="IPR001282">
    <property type="entry name" value="G6P_DH"/>
</dbReference>
<dbReference type="Proteomes" id="UP001501166">
    <property type="component" value="Unassembled WGS sequence"/>
</dbReference>
<dbReference type="SUPFAM" id="SSF51735">
    <property type="entry name" value="NAD(P)-binding Rossmann-fold domains"/>
    <property type="match status" value="1"/>
</dbReference>
<comment type="caution">
    <text evidence="10">The sequence shown here is derived from an EMBL/GenBank/DDBJ whole genome shotgun (WGS) entry which is preliminary data.</text>
</comment>
<sequence length="484" mass="55915">MSQKNKALFIIFGGTGDLAQRKLYPALYRLYKKEYLSEHFAVIGTARREWSDEYYQDVVRDAIQDIADSDDHAKAFASHFRYQSHNVKDTEHYHTLKRLADSLDEEYQLEGNRIFYLSMSPSFFGTITSHLKEQKLVTDNGFNRVVIEKPFGTDYESSKELNDEINASFDEDQLYRIDHYLGKEMVQTILALRFANRLFTDSWNASSIDNIQITLSEDLGVEERGEYYDKTGALKDMVQNHVMQVVALLTMNPPKSFTMEDVRDQKIHILKALKEPDMSDVSSPEFIRGQYAESEDGSLIAYREEDKVDTESMTDTFVAGKLTINTDEWRDVPVYIRTGKRLKEKMSRVDVVWKKTDNELFDESPTHLTIHLGPKEGVELFLNDKKIGPGMDLTPLPLRSLRSEETIEQSPEAYEKLILDVLIGDETHFAHWGEVAESWKFVDAIKKAWKESDQPIPLYPANSMGPKEAFDLLEKDGRKWVWNP</sequence>
<evidence type="ECO:0000256" key="1">
    <source>
        <dbReference type="ARBA" id="ARBA00004937"/>
    </source>
</evidence>
<evidence type="ECO:0000259" key="9">
    <source>
        <dbReference type="Pfam" id="PF02781"/>
    </source>
</evidence>
<comment type="function">
    <text evidence="7">Catalyzes the oxidation of glucose 6-phosphate to 6-phosphogluconolactone.</text>
</comment>
<dbReference type="EC" id="1.1.1.49" evidence="7"/>
<feature type="binding site" evidence="7">
    <location>
        <position position="149"/>
    </location>
    <ligand>
        <name>NADP(+)</name>
        <dbReference type="ChEBI" id="CHEBI:58349"/>
    </ligand>
</feature>
<reference evidence="10 11" key="1">
    <citation type="journal article" date="2019" name="Int. J. Syst. Evol. Microbiol.">
        <title>The Global Catalogue of Microorganisms (GCM) 10K type strain sequencing project: providing services to taxonomists for standard genome sequencing and annotation.</title>
        <authorList>
            <consortium name="The Broad Institute Genomics Platform"/>
            <consortium name="The Broad Institute Genome Sequencing Center for Infectious Disease"/>
            <person name="Wu L."/>
            <person name="Ma J."/>
        </authorList>
    </citation>
    <scope>NUCLEOTIDE SEQUENCE [LARGE SCALE GENOMIC DNA]</scope>
    <source>
        <strain evidence="10 11">JCM 12662</strain>
    </source>
</reference>
<dbReference type="InterPro" id="IPR036291">
    <property type="entry name" value="NAD(P)-bd_dom_sf"/>
</dbReference>
<feature type="domain" description="Glucose-6-phosphate dehydrogenase NAD-binding" evidence="8">
    <location>
        <begin position="10"/>
        <end position="187"/>
    </location>
</feature>
<feature type="binding site" evidence="7">
    <location>
        <position position="183"/>
    </location>
    <ligand>
        <name>substrate</name>
    </ligand>
</feature>
<comment type="pathway">
    <text evidence="1 7">Carbohydrate degradation; pentose phosphate pathway; D-ribulose 5-phosphate from D-glucose 6-phosphate (oxidative stage): step 1/3.</text>
</comment>
<dbReference type="SUPFAM" id="SSF55347">
    <property type="entry name" value="Glyceraldehyde-3-phosphate dehydrogenase-like, C-terminal domain"/>
    <property type="match status" value="1"/>
</dbReference>
<evidence type="ECO:0000313" key="11">
    <source>
        <dbReference type="Proteomes" id="UP001501166"/>
    </source>
</evidence>
<dbReference type="Pfam" id="PF00479">
    <property type="entry name" value="G6PD_N"/>
    <property type="match status" value="1"/>
</dbReference>
<feature type="domain" description="Glucose-6-phosphate dehydrogenase C-terminal" evidence="9">
    <location>
        <begin position="190"/>
        <end position="480"/>
    </location>
</feature>